<evidence type="ECO:0000256" key="6">
    <source>
        <dbReference type="ARBA" id="ARBA00023242"/>
    </source>
</evidence>
<dbReference type="InterPro" id="IPR027079">
    <property type="entry name" value="Tfb1/GTF2H1"/>
</dbReference>
<sequence>MASVKGSASYKKKDGSLLLLKDSVTWTPAAPPGAPASLSIPIPTITNLQATPATTAKVMIKVFAKTTPDKDPEQYVFTFTSASAARAEADAMKEALTIRIQEVKSVSGSATPAAGATMAGATSAVMGAAMSGKLTDWSKARLETDMELQQSLLKSDVELTMTFSEAVLSGAVTAPQFWSTRTHLLRAHAIEREQKRGPYNVLATIKPKTEDGVAKMAISQDVIRDIFDQHPLVKSVYDENVPKLSDQQFWSKFFTSRLFKELKGEKILPGDPPDHVFDRYLNKSPEENSRKRRKIEHVPRTIDLEGNEQNLSQKQGNRPDLTMRPTKVDNVPIIRTLNSLSQKLVDLVAPADTDPNENEDQDAYYFASQTLLDLRGDPEEERIILNIRDQRRFFSGEDDEDQNKVQLSAGMDAGVVLEELKKAMGDGNIDLDAVLPKDDDSDNEEVGNNLGGKIRPSDATKQITAAVYDRRSQMLHTGGYLGASELTGGLPLTVFESVQLVHATTNEFLRHFWSAFLSGDEKRAADITKLVTGLGNSKGRIEAIAKTADEEKEVERGKKKKGAQEEYRRTGLKPKRKSTEVGGGRKVVEEILGPVMNAVETALTKYQSALDEAEKMGAA</sequence>
<feature type="region of interest" description="Disordered" evidence="7">
    <location>
        <begin position="436"/>
        <end position="455"/>
    </location>
</feature>
<dbReference type="InterPro" id="IPR013876">
    <property type="entry name" value="TFIIH_BTF_p62_N"/>
</dbReference>
<dbReference type="EMBL" id="JBBBZM010000238">
    <property type="protein sequence ID" value="KAL0631522.1"/>
    <property type="molecule type" value="Genomic_DNA"/>
</dbReference>
<evidence type="ECO:0000256" key="7">
    <source>
        <dbReference type="SAM" id="MobiDB-lite"/>
    </source>
</evidence>
<dbReference type="InterPro" id="IPR005607">
    <property type="entry name" value="BSD_dom"/>
</dbReference>
<feature type="domain" description="BSD" evidence="8">
    <location>
        <begin position="210"/>
        <end position="261"/>
    </location>
</feature>
<comment type="subcellular location">
    <subcellularLocation>
        <location evidence="1">Nucleus</location>
    </subcellularLocation>
</comment>
<keyword evidence="3" id="KW-0677">Repeat</keyword>
<feature type="compositionally biased region" description="Polar residues" evidence="7">
    <location>
        <begin position="307"/>
        <end position="316"/>
    </location>
</feature>
<keyword evidence="10" id="KW-1185">Reference proteome</keyword>
<organism evidence="9 10">
    <name type="scientific">Discina gigas</name>
    <dbReference type="NCBI Taxonomy" id="1032678"/>
    <lineage>
        <taxon>Eukaryota</taxon>
        <taxon>Fungi</taxon>
        <taxon>Dikarya</taxon>
        <taxon>Ascomycota</taxon>
        <taxon>Pezizomycotina</taxon>
        <taxon>Pezizomycetes</taxon>
        <taxon>Pezizales</taxon>
        <taxon>Discinaceae</taxon>
        <taxon>Discina</taxon>
    </lineage>
</organism>
<proteinExistence type="inferred from homology"/>
<feature type="compositionally biased region" description="Basic and acidic residues" evidence="7">
    <location>
        <begin position="280"/>
        <end position="289"/>
    </location>
</feature>
<keyword evidence="4" id="KW-0805">Transcription regulation</keyword>
<dbReference type="SUPFAM" id="SSF50729">
    <property type="entry name" value="PH domain-like"/>
    <property type="match status" value="1"/>
</dbReference>
<keyword evidence="6" id="KW-0539">Nucleus</keyword>
<dbReference type="Gene3D" id="2.30.29.30">
    <property type="entry name" value="Pleckstrin-homology domain (PH domain)/Phosphotyrosine-binding domain (PTB)"/>
    <property type="match status" value="1"/>
</dbReference>
<evidence type="ECO:0000256" key="4">
    <source>
        <dbReference type="ARBA" id="ARBA00023015"/>
    </source>
</evidence>
<feature type="region of interest" description="Disordered" evidence="7">
    <location>
        <begin position="551"/>
        <end position="582"/>
    </location>
</feature>
<feature type="domain" description="BSD" evidence="8">
    <location>
        <begin position="136"/>
        <end position="189"/>
    </location>
</feature>
<protein>
    <submittedName>
        <fullName evidence="9">RNA polymerase II transcription factor B subunit 1</fullName>
    </submittedName>
</protein>
<evidence type="ECO:0000256" key="5">
    <source>
        <dbReference type="ARBA" id="ARBA00023163"/>
    </source>
</evidence>
<evidence type="ECO:0000313" key="9">
    <source>
        <dbReference type="EMBL" id="KAL0631522.1"/>
    </source>
</evidence>
<gene>
    <name evidence="9" type="primary">TFB1</name>
    <name evidence="9" type="ORF">Q9L58_009607</name>
</gene>
<dbReference type="InterPro" id="IPR035925">
    <property type="entry name" value="BSD_dom_sf"/>
</dbReference>
<dbReference type="PROSITE" id="PS50858">
    <property type="entry name" value="BSD"/>
    <property type="match status" value="2"/>
</dbReference>
<dbReference type="PANTHER" id="PTHR12856">
    <property type="entry name" value="TRANSCRIPTION INITIATION FACTOR IIH-RELATED"/>
    <property type="match status" value="1"/>
</dbReference>
<feature type="compositionally biased region" description="Basic and acidic residues" evidence="7">
    <location>
        <begin position="551"/>
        <end position="569"/>
    </location>
</feature>
<evidence type="ECO:0000259" key="8">
    <source>
        <dbReference type="PROSITE" id="PS50858"/>
    </source>
</evidence>
<evidence type="ECO:0000256" key="3">
    <source>
        <dbReference type="ARBA" id="ARBA00022737"/>
    </source>
</evidence>
<dbReference type="SUPFAM" id="SSF140383">
    <property type="entry name" value="BSD domain-like"/>
    <property type="match status" value="1"/>
</dbReference>
<dbReference type="Proteomes" id="UP001447188">
    <property type="component" value="Unassembled WGS sequence"/>
</dbReference>
<keyword evidence="5" id="KW-0804">Transcription</keyword>
<dbReference type="CDD" id="cd13229">
    <property type="entry name" value="PH_TFIIH"/>
    <property type="match status" value="1"/>
</dbReference>
<dbReference type="Pfam" id="PF08567">
    <property type="entry name" value="PH_TFIIH"/>
    <property type="match status" value="1"/>
</dbReference>
<comment type="caution">
    <text evidence="9">The sequence shown here is derived from an EMBL/GenBank/DDBJ whole genome shotgun (WGS) entry which is preliminary data.</text>
</comment>
<dbReference type="InterPro" id="IPR011993">
    <property type="entry name" value="PH-like_dom_sf"/>
</dbReference>
<feature type="region of interest" description="Disordered" evidence="7">
    <location>
        <begin position="280"/>
        <end position="325"/>
    </location>
</feature>
<name>A0ABR3G6E2_9PEZI</name>
<dbReference type="SMART" id="SM00751">
    <property type="entry name" value="BSD"/>
    <property type="match status" value="2"/>
</dbReference>
<reference evidence="9 10" key="1">
    <citation type="submission" date="2024-02" db="EMBL/GenBank/DDBJ databases">
        <title>Discinaceae phylogenomics.</title>
        <authorList>
            <person name="Dirks A.C."/>
            <person name="James T.Y."/>
        </authorList>
    </citation>
    <scope>NUCLEOTIDE SEQUENCE [LARGE SCALE GENOMIC DNA]</scope>
    <source>
        <strain evidence="9 10">ACD0624</strain>
    </source>
</reference>
<evidence type="ECO:0000256" key="1">
    <source>
        <dbReference type="ARBA" id="ARBA00004123"/>
    </source>
</evidence>
<evidence type="ECO:0000256" key="2">
    <source>
        <dbReference type="ARBA" id="ARBA00009448"/>
    </source>
</evidence>
<comment type="similarity">
    <text evidence="2">Belongs to the TFB1 family.</text>
</comment>
<dbReference type="Pfam" id="PF03909">
    <property type="entry name" value="BSD"/>
    <property type="match status" value="2"/>
</dbReference>
<accession>A0ABR3G6E2</accession>
<evidence type="ECO:0000313" key="10">
    <source>
        <dbReference type="Proteomes" id="UP001447188"/>
    </source>
</evidence>